<dbReference type="InterPro" id="IPR012338">
    <property type="entry name" value="Beta-lactam/transpept-like"/>
</dbReference>
<feature type="signal peptide" evidence="2">
    <location>
        <begin position="1"/>
        <end position="43"/>
    </location>
</feature>
<evidence type="ECO:0000259" key="3">
    <source>
        <dbReference type="Pfam" id="PF00144"/>
    </source>
</evidence>
<keyword evidence="5" id="KW-1185">Reference proteome</keyword>
<feature type="compositionally biased region" description="Low complexity" evidence="1">
    <location>
        <begin position="51"/>
        <end position="72"/>
    </location>
</feature>
<dbReference type="PANTHER" id="PTHR46825:SF7">
    <property type="entry name" value="D-ALANYL-D-ALANINE CARBOXYPEPTIDASE"/>
    <property type="match status" value="1"/>
</dbReference>
<comment type="caution">
    <text evidence="4">The sequence shown here is derived from an EMBL/GenBank/DDBJ whole genome shotgun (WGS) entry which is preliminary data.</text>
</comment>
<dbReference type="Gene3D" id="3.40.710.10">
    <property type="entry name" value="DD-peptidase/beta-lactamase superfamily"/>
    <property type="match status" value="1"/>
</dbReference>
<dbReference type="InterPro" id="IPR001466">
    <property type="entry name" value="Beta-lactam-related"/>
</dbReference>
<evidence type="ECO:0000313" key="5">
    <source>
        <dbReference type="Proteomes" id="UP001612928"/>
    </source>
</evidence>
<feature type="chain" id="PRO_5046677462" evidence="2">
    <location>
        <begin position="44"/>
        <end position="457"/>
    </location>
</feature>
<dbReference type="EC" id="3.-.-.-" evidence="4"/>
<name>A0ABW8A746_9ACTN</name>
<dbReference type="SUPFAM" id="SSF56601">
    <property type="entry name" value="beta-lactamase/transpeptidase-like"/>
    <property type="match status" value="1"/>
</dbReference>
<proteinExistence type="predicted"/>
<feature type="domain" description="Beta-lactamase-related" evidence="3">
    <location>
        <begin position="87"/>
        <end position="386"/>
    </location>
</feature>
<dbReference type="RefSeq" id="WP_397022537.1">
    <property type="nucleotide sequence ID" value="NZ_JBITMB010000005.1"/>
</dbReference>
<dbReference type="InterPro" id="IPR050491">
    <property type="entry name" value="AmpC-like"/>
</dbReference>
<protein>
    <submittedName>
        <fullName evidence="4">Serine hydrolase domain-containing protein</fullName>
        <ecNumber evidence="4">3.-.-.-</ecNumber>
    </submittedName>
</protein>
<dbReference type="Proteomes" id="UP001612928">
    <property type="component" value="Unassembled WGS sequence"/>
</dbReference>
<feature type="region of interest" description="Disordered" evidence="1">
    <location>
        <begin position="1"/>
        <end position="24"/>
    </location>
</feature>
<dbReference type="Pfam" id="PF00144">
    <property type="entry name" value="Beta-lactamase"/>
    <property type="match status" value="1"/>
</dbReference>
<reference evidence="4 5" key="1">
    <citation type="submission" date="2024-10" db="EMBL/GenBank/DDBJ databases">
        <title>The Natural Products Discovery Center: Release of the First 8490 Sequenced Strains for Exploring Actinobacteria Biosynthetic Diversity.</title>
        <authorList>
            <person name="Kalkreuter E."/>
            <person name="Kautsar S.A."/>
            <person name="Yang D."/>
            <person name="Bader C.D."/>
            <person name="Teijaro C.N."/>
            <person name="Fluegel L."/>
            <person name="Davis C.M."/>
            <person name="Simpson J.R."/>
            <person name="Lauterbach L."/>
            <person name="Steele A.D."/>
            <person name="Gui C."/>
            <person name="Meng S."/>
            <person name="Li G."/>
            <person name="Viehrig K."/>
            <person name="Ye F."/>
            <person name="Su P."/>
            <person name="Kiefer A.F."/>
            <person name="Nichols A."/>
            <person name="Cepeda A.J."/>
            <person name="Yan W."/>
            <person name="Fan B."/>
            <person name="Jiang Y."/>
            <person name="Adhikari A."/>
            <person name="Zheng C.-J."/>
            <person name="Schuster L."/>
            <person name="Cowan T.M."/>
            <person name="Smanski M.J."/>
            <person name="Chevrette M.G."/>
            <person name="De Carvalho L.P.S."/>
            <person name="Shen B."/>
        </authorList>
    </citation>
    <scope>NUCLEOTIDE SEQUENCE [LARGE SCALE GENOMIC DNA]</scope>
    <source>
        <strain evidence="4 5">NPDC049503</strain>
    </source>
</reference>
<evidence type="ECO:0000256" key="1">
    <source>
        <dbReference type="SAM" id="MobiDB-lite"/>
    </source>
</evidence>
<evidence type="ECO:0000313" key="4">
    <source>
        <dbReference type="EMBL" id="MFI7442607.1"/>
    </source>
</evidence>
<gene>
    <name evidence="4" type="ORF">ACIBP5_21780</name>
</gene>
<dbReference type="PANTHER" id="PTHR46825">
    <property type="entry name" value="D-ALANYL-D-ALANINE-CARBOXYPEPTIDASE/ENDOPEPTIDASE AMPH"/>
    <property type="match status" value="1"/>
</dbReference>
<keyword evidence="4" id="KW-0378">Hydrolase</keyword>
<accession>A0ABW8A746</accession>
<evidence type="ECO:0000256" key="2">
    <source>
        <dbReference type="SAM" id="SignalP"/>
    </source>
</evidence>
<dbReference type="EMBL" id="JBITMB010000005">
    <property type="protein sequence ID" value="MFI7442607.1"/>
    <property type="molecule type" value="Genomic_DNA"/>
</dbReference>
<organism evidence="4 5">
    <name type="scientific">Nonomuraea indica</name>
    <dbReference type="NCBI Taxonomy" id="1581193"/>
    <lineage>
        <taxon>Bacteria</taxon>
        <taxon>Bacillati</taxon>
        <taxon>Actinomycetota</taxon>
        <taxon>Actinomycetes</taxon>
        <taxon>Streptosporangiales</taxon>
        <taxon>Streptosporangiaceae</taxon>
        <taxon>Nonomuraea</taxon>
    </lineage>
</organism>
<feature type="region of interest" description="Disordered" evidence="1">
    <location>
        <begin position="51"/>
        <end position="75"/>
    </location>
</feature>
<dbReference type="GO" id="GO:0016787">
    <property type="term" value="F:hydrolase activity"/>
    <property type="evidence" value="ECO:0007669"/>
    <property type="project" value="UniProtKB-KW"/>
</dbReference>
<keyword evidence="2" id="KW-0732">Signal</keyword>
<feature type="compositionally biased region" description="Basic and acidic residues" evidence="1">
    <location>
        <begin position="8"/>
        <end position="19"/>
    </location>
</feature>
<sequence length="457" mass="48640">MIPTRSTVRKDDRTDDRTTARRRGRRMLAATAAGAMLATAVMAAPAAAVAPVTGPSATPSASPATPSAADGSPLDRGALRQSLDAVHEAGMYGIYSAVRDGGHGWKGASGVADVETRRPVRPDMRHRVGSITKTFTAVAVLQQVERGAVELDAPVNRYLPGLLPGERGGKVTVRMLLNHTSHIADYIAGAFPSLVQGSPASLDEHRFRTLQPRELVELGLAAPPTGEPGATPGSYSNTNYIIAGMLLAKVTGTPAERYITRHVIDRAGLRDTSFPRGPRIPGPHSKAYESLYGLIDPPRDYSVYDMSWGGTAGALVSTMDDLNRFYRALLRGRLVGAAQLAEMQKTVPVGVGGFAIDYGLGLYALDLPCGRFWGHDGGVWGMGTQSLTGPDGRRQLSFGFNLMKYQRVNEDGQLEPHPIDGAMVSHLLAGLCGTDTARTAQAPVTPLPADRMLSIKR</sequence>